<evidence type="ECO:0000256" key="2">
    <source>
        <dbReference type="SAM" id="SignalP"/>
    </source>
</evidence>
<proteinExistence type="predicted"/>
<keyword evidence="2" id="KW-0732">Signal</keyword>
<dbReference type="AlphaFoldDB" id="A7AN49"/>
<gene>
    <name evidence="3" type="ORF">BBOV_III004200</name>
</gene>
<dbReference type="GeneID" id="5479800"/>
<evidence type="ECO:0000256" key="1">
    <source>
        <dbReference type="SAM" id="MobiDB-lite"/>
    </source>
</evidence>
<dbReference type="OMA" id="IVYERIM"/>
<reference evidence="3 4" key="1">
    <citation type="journal article" date="2007" name="PLoS Pathog.">
        <title>Genome sequence of Babesia bovis and comparative analysis of apicomplexan hemoprotozoa.</title>
        <authorList>
            <person name="Brayton K.A."/>
            <person name="Lau A.O.T."/>
            <person name="Herndon D.R."/>
            <person name="Hannick L."/>
            <person name="Kappmeyer L.S."/>
            <person name="Berens S.J."/>
            <person name="Bidwell S.L."/>
            <person name="Brown W.C."/>
            <person name="Crabtree J."/>
            <person name="Fadrosh D."/>
            <person name="Feldblum T."/>
            <person name="Forberger H.A."/>
            <person name="Haas B.J."/>
            <person name="Howell J.M."/>
            <person name="Khouri H."/>
            <person name="Koo H."/>
            <person name="Mann D.J."/>
            <person name="Norimine J."/>
            <person name="Paulsen I.T."/>
            <person name="Radune D."/>
            <person name="Ren Q."/>
            <person name="Smith R.K. Jr."/>
            <person name="Suarez C.E."/>
            <person name="White O."/>
            <person name="Wortman J.R."/>
            <person name="Knowles D.P. Jr."/>
            <person name="McElwain T.F."/>
            <person name="Nene V.M."/>
        </authorList>
    </citation>
    <scope>NUCLEOTIDE SEQUENCE [LARGE SCALE GENOMIC DNA]</scope>
    <source>
        <strain evidence="3">T2Bo</strain>
    </source>
</reference>
<dbReference type="EMBL" id="AAXT01000001">
    <property type="protein sequence ID" value="EDO07983.1"/>
    <property type="molecule type" value="Genomic_DNA"/>
</dbReference>
<feature type="region of interest" description="Disordered" evidence="1">
    <location>
        <begin position="28"/>
        <end position="47"/>
    </location>
</feature>
<organism evidence="3 4">
    <name type="scientific">Babesia bovis</name>
    <dbReference type="NCBI Taxonomy" id="5865"/>
    <lineage>
        <taxon>Eukaryota</taxon>
        <taxon>Sar</taxon>
        <taxon>Alveolata</taxon>
        <taxon>Apicomplexa</taxon>
        <taxon>Aconoidasida</taxon>
        <taxon>Piroplasmida</taxon>
        <taxon>Babesiidae</taxon>
        <taxon>Babesia</taxon>
    </lineage>
</organism>
<comment type="caution">
    <text evidence="3">The sequence shown here is derived from an EMBL/GenBank/DDBJ whole genome shotgun (WGS) entry which is preliminary data.</text>
</comment>
<keyword evidence="4" id="KW-1185">Reference proteome</keyword>
<accession>A7AN49</accession>
<dbReference type="RefSeq" id="XP_001611551.1">
    <property type="nucleotide sequence ID" value="XM_001611501.1"/>
</dbReference>
<dbReference type="VEuPathDB" id="PiroplasmaDB:BBOV_III004200"/>
<dbReference type="Proteomes" id="UP000002173">
    <property type="component" value="Unassembled WGS sequence"/>
</dbReference>
<reference evidence="4" key="3">
    <citation type="journal article" date="2021" name="Int. J. Parasitol.">
        <title>Comparative analysis of gene expression between Babesia bovis blood stages and kinetes allowed by improved genome annotation.</title>
        <authorList>
            <person name="Ueti M.W."/>
            <person name="Johnson W.C."/>
            <person name="Kappmeyer L.S."/>
            <person name="Herndon D.R."/>
            <person name="Mousel M.R."/>
            <person name="Reif K.E."/>
            <person name="Taus N.S."/>
            <person name="Ifeonu O.O."/>
            <person name="Silva J.C."/>
            <person name="Suarez C.E."/>
            <person name="Brayton K.A."/>
        </authorList>
    </citation>
    <scope>NUCLEOTIDE SEQUENCE [LARGE SCALE GENOMIC DNA]</scope>
</reference>
<feature type="signal peptide" evidence="2">
    <location>
        <begin position="1"/>
        <end position="18"/>
    </location>
</feature>
<evidence type="ECO:0000313" key="3">
    <source>
        <dbReference type="EMBL" id="EDO07983.1"/>
    </source>
</evidence>
<protein>
    <submittedName>
        <fullName evidence="3">Uncharacterized protein</fullName>
    </submittedName>
</protein>
<sequence>MSPGIVFAALSVCTLCLCAPPELVGTKNNQEDQIDPSIPKIKDNNDTPSALPNDSAVLQAMINDADDTMGHLTAIITVLNSFNTLLGYTDDSISIRLIERLGEVYVDLEDPKREKALYRLLDDAKLLSANVTQTINDVEAILEHYVNAKSRKELKNKEHILLPMLSKLLNKTLGETMDMLISMRDNSFKAELLRKTDFSLLHADETTALVNALTNTYGKTYEVDPKDLEHDTLHKKIKVMNDELNEQLQWLNQQSNEITKFAEDLCPIDPLLINFSFYEFLQPHLPDQRMVFMSLHDYLNEITAVNSFFLTIEDGIFGISRVLNKILFLNLMDFFKKSMILLEYIYKPMRWNTQRRIKYYLQFAQLQKKYVPFFSIMQKDAKMKLRFDKAMGQQQSQAGAIVLQDAIHRFLVQYYQFEWKELHRLVEHCHFKINEGNITDVALRQQINKIQTKEKLLHVTFKKLQDEFEAINNTITQDIPKIVHEKYLPPELYRIKQDVVDKMDKELGALYIDYVILKTLIQDSYRIRNAIKNDLNTNELEISGLFVFYEMYIKLLNVSIDVDDVLVEYSAIGNNLQKSVPKLPIIRSNGFPAHALNCLKGIDEKYNNVLSRVADIGHIFNREYLTVSNVNLINQFIEQIGRFATGFNSYEWKKSFNLFYITKPAIEHIISIKLMIPRLASIAREFENFFKSIENKIPILLGEVKKCISTMPAVKTLQSTSSLPGDAPKTVEEVLQSLANKQEEYAIANGFKVKFTKGDIQSSLENELKVDNFLSQSKRSDFIESKEKTSFAKKSRYMTQQIRRTIVSFLLLML</sequence>
<dbReference type="KEGG" id="bbo:BBOV_III004200"/>
<dbReference type="InParanoid" id="A7AN49"/>
<feature type="chain" id="PRO_5002706103" evidence="2">
    <location>
        <begin position="19"/>
        <end position="814"/>
    </location>
</feature>
<reference evidence="4" key="2">
    <citation type="journal article" date="2020" name="Data Brief">
        <title>Transcriptome dataset of Babesia bovis life stages within vertebrate and invertebrate hosts.</title>
        <authorList>
            <person name="Ueti M.W."/>
            <person name="Johnson W.C."/>
            <person name="Kappmeyer L.S."/>
            <person name="Herndon D.R."/>
            <person name="Mousel M.R."/>
            <person name="Reif K.E."/>
            <person name="Taus N.S."/>
            <person name="Ifeonu O.O."/>
            <person name="Silva J.C."/>
            <person name="Suarez C.E."/>
            <person name="Brayton K.A."/>
        </authorList>
    </citation>
    <scope>NUCLEOTIDE SEQUENCE [LARGE SCALE GENOMIC DNA]</scope>
</reference>
<name>A7AN49_BABBO</name>
<evidence type="ECO:0000313" key="4">
    <source>
        <dbReference type="Proteomes" id="UP000002173"/>
    </source>
</evidence>